<dbReference type="NCBIfam" id="TIGR00234">
    <property type="entry name" value="tyrS"/>
    <property type="match status" value="1"/>
</dbReference>
<evidence type="ECO:0000313" key="17">
    <source>
        <dbReference type="WormBase" id="Y105E8A.19"/>
    </source>
</evidence>
<evidence type="ECO:0000256" key="8">
    <source>
        <dbReference type="ARBA" id="ARBA00022917"/>
    </source>
</evidence>
<comment type="subcellular location">
    <subcellularLocation>
        <location evidence="1">Cytoplasm</location>
    </subcellularLocation>
</comment>
<evidence type="ECO:0000256" key="10">
    <source>
        <dbReference type="ARBA" id="ARBA00033323"/>
    </source>
</evidence>
<evidence type="ECO:0000256" key="11">
    <source>
        <dbReference type="ARBA" id="ARBA00048248"/>
    </source>
</evidence>
<evidence type="ECO:0000313" key="14">
    <source>
        <dbReference type="EMBL" id="BAC76736.1"/>
    </source>
</evidence>
<dbReference type="FunFam" id="3.40.50.620:FF:000040">
    <property type="entry name" value="Tyrosine--tRNA ligase"/>
    <property type="match status" value="1"/>
</dbReference>
<evidence type="ECO:0000256" key="5">
    <source>
        <dbReference type="ARBA" id="ARBA00022598"/>
    </source>
</evidence>
<proteinExistence type="evidence at protein level"/>
<dbReference type="GO" id="GO:0004831">
    <property type="term" value="F:tyrosine-tRNA ligase activity"/>
    <property type="evidence" value="ECO:0007669"/>
    <property type="project" value="UniProtKB-EC"/>
</dbReference>
<dbReference type="Gene3D" id="3.40.50.620">
    <property type="entry name" value="HUPs"/>
    <property type="match status" value="2"/>
</dbReference>
<evidence type="ECO:0000256" key="3">
    <source>
        <dbReference type="ARBA" id="ARBA00013160"/>
    </source>
</evidence>
<keyword evidence="7 12" id="KW-0067">ATP-binding</keyword>
<dbReference type="FunCoup" id="G5ED95">
    <property type="interactions" value="200"/>
</dbReference>
<dbReference type="EC" id="6.1.1.1" evidence="3 12"/>
<dbReference type="WormBase" id="Y105E8A.19">
    <property type="protein sequence ID" value="CE33722"/>
    <property type="gene ID" value="WBGene00013677"/>
    <property type="gene designation" value="yars-1"/>
</dbReference>
<dbReference type="InterPro" id="IPR014729">
    <property type="entry name" value="Rossmann-like_a/b/a_fold"/>
</dbReference>
<dbReference type="OMA" id="GKRFHLM"/>
<organism evidence="15 16">
    <name type="scientific">Caenorhabditis elegans</name>
    <dbReference type="NCBI Taxonomy" id="6239"/>
    <lineage>
        <taxon>Eukaryota</taxon>
        <taxon>Metazoa</taxon>
        <taxon>Ecdysozoa</taxon>
        <taxon>Nematoda</taxon>
        <taxon>Chromadorea</taxon>
        <taxon>Rhabditida</taxon>
        <taxon>Rhabditina</taxon>
        <taxon>Rhabditomorpha</taxon>
        <taxon>Rhabditoidea</taxon>
        <taxon>Rhabditidae</taxon>
        <taxon>Peloderinae</taxon>
        <taxon>Caenorhabditis</taxon>
    </lineage>
</organism>
<reference evidence="15" key="4">
    <citation type="submission" date="2024-10" db="EMBL/GenBank/DDBJ databases">
        <authorList>
            <consortium name="WormBase Consortium"/>
            <person name="WormBase"/>
        </authorList>
    </citation>
    <scope>NUCLEOTIDE SEQUENCE</scope>
    <source>
        <strain evidence="15">Bristol N2</strain>
    </source>
</reference>
<keyword evidence="4" id="KW-0963">Cytoplasm</keyword>
<dbReference type="SMR" id="G5ED95"/>
<dbReference type="PANTHER" id="PTHR46264">
    <property type="entry name" value="TYROSINE-TRNA LIGASE"/>
    <property type="match status" value="1"/>
</dbReference>
<protein>
    <recommendedName>
        <fullName evidence="3 12">Tyrosine--tRNA ligase</fullName>
        <ecNumber evidence="3 12">6.1.1.1</ecNumber>
    </recommendedName>
    <alternativeName>
        <fullName evidence="10 12">Tyrosyl-tRNA synthetase</fullName>
    </alternativeName>
</protein>
<keyword evidence="8 12" id="KW-0648">Protein biosynthesis</keyword>
<dbReference type="InterPro" id="IPR050489">
    <property type="entry name" value="Tyr-tRNA_synthase"/>
</dbReference>
<dbReference type="GO" id="GO:0005524">
    <property type="term" value="F:ATP binding"/>
    <property type="evidence" value="ECO:0007669"/>
    <property type="project" value="UniProtKB-KW"/>
</dbReference>
<dbReference type="AlphaFoldDB" id="G5ED95"/>
<dbReference type="InterPro" id="IPR002307">
    <property type="entry name" value="Tyr-tRNA-ligase"/>
</dbReference>
<evidence type="ECO:0000313" key="15">
    <source>
        <dbReference type="EMBL" id="CAD21668.2"/>
    </source>
</evidence>
<feature type="region of interest" description="Disordered" evidence="13">
    <location>
        <begin position="345"/>
        <end position="366"/>
    </location>
</feature>
<dbReference type="PRINTS" id="PR01040">
    <property type="entry name" value="TRNASYNTHTYR"/>
</dbReference>
<reference evidence="15" key="3">
    <citation type="submission" date="2003-03" db="EMBL/GenBank/DDBJ databases">
        <authorList>
            <person name="Sulson J.E."/>
            <person name="Waterston R."/>
        </authorList>
    </citation>
    <scope>NUCLEOTIDE SEQUENCE</scope>
    <source>
        <strain evidence="15">Bristol N2</strain>
    </source>
</reference>
<dbReference type="GO" id="GO:0006437">
    <property type="term" value="P:tyrosyl-tRNA aminoacylation"/>
    <property type="evidence" value="ECO:0007669"/>
    <property type="project" value="InterPro"/>
</dbReference>
<evidence type="ECO:0000256" key="7">
    <source>
        <dbReference type="ARBA" id="ARBA00022840"/>
    </source>
</evidence>
<dbReference type="RefSeq" id="NP_740947.2">
    <property type="nucleotide sequence ID" value="NM_170951.6"/>
</dbReference>
<dbReference type="Bgee" id="WBGene00013677">
    <property type="expression patterns" value="Expressed in pharyngeal muscle cell (C elegans) and 4 other cell types or tissues"/>
</dbReference>
<comment type="catalytic activity">
    <reaction evidence="11 12">
        <text>tRNA(Tyr) + L-tyrosine + ATP = L-tyrosyl-tRNA(Tyr) + AMP + diphosphate + H(+)</text>
        <dbReference type="Rhea" id="RHEA:10220"/>
        <dbReference type="Rhea" id="RHEA-COMP:9706"/>
        <dbReference type="Rhea" id="RHEA-COMP:9707"/>
        <dbReference type="ChEBI" id="CHEBI:15378"/>
        <dbReference type="ChEBI" id="CHEBI:30616"/>
        <dbReference type="ChEBI" id="CHEBI:33019"/>
        <dbReference type="ChEBI" id="CHEBI:58315"/>
        <dbReference type="ChEBI" id="CHEBI:78442"/>
        <dbReference type="ChEBI" id="CHEBI:78536"/>
        <dbReference type="ChEBI" id="CHEBI:456215"/>
        <dbReference type="EC" id="6.1.1.1"/>
    </reaction>
</comment>
<gene>
    <name evidence="15 17" type="primary">yars-1</name>
    <name evidence="14" type="synonym">yrs-2</name>
    <name evidence="15" type="ORF">CELE_Y105E8A.19</name>
    <name evidence="17" type="ORF">Y105E8A.19</name>
</gene>
<evidence type="ECO:0000256" key="4">
    <source>
        <dbReference type="ARBA" id="ARBA00022490"/>
    </source>
</evidence>
<comment type="similarity">
    <text evidence="2 12">Belongs to the class-I aminoacyl-tRNA synthetase family.</text>
</comment>
<dbReference type="HOGENOM" id="CLU_390446_0_0_1"/>
<dbReference type="EMBL" id="BX284601">
    <property type="protein sequence ID" value="CAD21668.2"/>
    <property type="molecule type" value="Genomic_DNA"/>
</dbReference>
<reference evidence="14" key="2">
    <citation type="submission" date="2002-11" db="EMBL/GenBank/DDBJ databases">
        <title>C. elegans tyrosyl-tRNA synthetases.</title>
        <authorList>
            <person name="Ohtsuki T."/>
        </authorList>
    </citation>
    <scope>NUCLEOTIDE SEQUENCE</scope>
</reference>
<dbReference type="GO" id="GO:0005737">
    <property type="term" value="C:cytoplasm"/>
    <property type="evidence" value="ECO:0007669"/>
    <property type="project" value="UniProtKB-SubCell"/>
</dbReference>
<dbReference type="IntAct" id="G5ED95">
    <property type="interactions" value="2"/>
</dbReference>
<reference evidence="15 16" key="1">
    <citation type="journal article" date="1998" name="Science">
        <title>Genome sequence of the nematode C. elegans: a platform for investigating biology.</title>
        <authorList>
            <consortium name="The C. elegans sequencing consortium"/>
            <person name="Sulson J.E."/>
            <person name="Waterston R."/>
        </authorList>
    </citation>
    <scope>NUCLEOTIDE SEQUENCE [LARGE SCALE GENOMIC DNA]</scope>
    <source>
        <strain evidence="15 16">Bristol N2</strain>
    </source>
</reference>
<name>G5ED95_CAEEL</name>
<evidence type="ECO:0007829" key="18">
    <source>
        <dbReference type="PeptideAtlas" id="G5ED95"/>
    </source>
</evidence>
<dbReference type="Proteomes" id="UP000001940">
    <property type="component" value="Chromosome I"/>
</dbReference>
<evidence type="ECO:0000256" key="2">
    <source>
        <dbReference type="ARBA" id="ARBA00005594"/>
    </source>
</evidence>
<dbReference type="NCBIfam" id="NF006330">
    <property type="entry name" value="PRK08560.1"/>
    <property type="match status" value="1"/>
</dbReference>
<evidence type="ECO:0000256" key="1">
    <source>
        <dbReference type="ARBA" id="ARBA00004496"/>
    </source>
</evidence>
<dbReference type="InterPro" id="IPR002305">
    <property type="entry name" value="aa-tRNA-synth_Ic"/>
</dbReference>
<dbReference type="OrthoDB" id="197206at2759"/>
<dbReference type="Gene3D" id="1.10.240.10">
    <property type="entry name" value="Tyrosyl-Transfer RNA Synthetase"/>
    <property type="match status" value="2"/>
</dbReference>
<dbReference type="SUPFAM" id="SSF52374">
    <property type="entry name" value="Nucleotidylyl transferase"/>
    <property type="match status" value="2"/>
</dbReference>
<evidence type="ECO:0000313" key="16">
    <source>
        <dbReference type="Proteomes" id="UP000001940"/>
    </source>
</evidence>
<evidence type="ECO:0000256" key="12">
    <source>
        <dbReference type="RuleBase" id="RU361234"/>
    </source>
</evidence>
<dbReference type="EMBL" id="AB096636">
    <property type="protein sequence ID" value="BAC76736.1"/>
    <property type="molecule type" value="mRNA"/>
</dbReference>
<dbReference type="Pfam" id="PF00579">
    <property type="entry name" value="tRNA-synt_1b"/>
    <property type="match status" value="2"/>
</dbReference>
<dbReference type="KEGG" id="cel:CELE_Y105E8A.19"/>
<evidence type="ECO:0000256" key="6">
    <source>
        <dbReference type="ARBA" id="ARBA00022741"/>
    </source>
</evidence>
<dbReference type="FunFam" id="1.10.240.10:FF:000011">
    <property type="entry name" value="Tyrosine--tRNA ligase"/>
    <property type="match status" value="2"/>
</dbReference>
<keyword evidence="9 12" id="KW-0030">Aminoacyl-tRNA synthetase</keyword>
<keyword evidence="5 12" id="KW-0436">Ligase</keyword>
<dbReference type="eggNOG" id="KOG2144">
    <property type="taxonomic scope" value="Eukaryota"/>
</dbReference>
<dbReference type="PaxDb" id="6239-Y105E8A.19"/>
<evidence type="ECO:0000256" key="13">
    <source>
        <dbReference type="SAM" id="MobiDB-lite"/>
    </source>
</evidence>
<dbReference type="AGR" id="WB:WBGene00013677"/>
<dbReference type="CTD" id="173311"/>
<sequence length="722" mass="80693">MSAENAEKVEEITEKTKETRELILRNLQESLGVDKLTKQLETPGKVPHVYWGTATTGKPHVGYLVPMRKIADFLQAGLKVTILFADLHAYLDNMKSSWELLKCRVIYYENVIKALLQSLDVPIEQLYFKKGTEYQLSREYTDDVLRLSAQVSQRDALKAGAEVVKQVESPLLSGLLYPLLQALDEQYLKVDGQFGGVDQRKIFILAEEQLPKLKLGKRWHLMNPMVPGLTGTKMSSSEEDSKIDVLDEPEKVRSKIMGAACSRDQPDNGVLSFYNFVLFPIVSPNAIEIENQQFFDIDSLKRAYLDGKLDENTLKTFLADFLVNLLEKVRVRCDTDVVRDAKEKGYNHSTDSTEPAIPPSEAPKIPSLSSEQKQWKDQLLNGNEILIGEELDRVLADVSPQKPLHLMFIAPGKGRFHLGFIAPLLKIKEISDAGGVPVIATILVSPLEAFLDNEKVAWAAIQSRAVYFREMFISLIKHLKLDGLVKVEIAGEHDKYLDREYVLDFYKMASAVSRDESTVCDGNSLSGNLVPLIYALNAQMTRPDILIIGADSQVFADLCSRLLRSFGYPAIAHLLIPTIPGCNGQKMSCSIPDFLLDPLDTPKQLKTKIARSFCEPQNLDGNVAMQLAEHIVFPILNGAALHIQRAPDNGGDVEVTNYKQLEQEFVIGTKNEQQFPLHPADLKNAVVGVINRLFDGVRADFAEKPRQKLVTDAFSTSKGKKK</sequence>
<keyword evidence="16" id="KW-1185">Reference proteome</keyword>
<evidence type="ECO:0000256" key="9">
    <source>
        <dbReference type="ARBA" id="ARBA00023146"/>
    </source>
</evidence>
<dbReference type="STRING" id="6239.Y105E8A.19.1"/>
<dbReference type="PeptideAtlas" id="G5ED95"/>
<keyword evidence="18" id="KW-1267">Proteomics identification</keyword>
<dbReference type="PANTHER" id="PTHR46264:SF4">
    <property type="entry name" value="TYROSINE--TRNA LIGASE, CYTOPLASMIC"/>
    <property type="match status" value="1"/>
</dbReference>
<dbReference type="GeneID" id="173311"/>
<accession>G5ED95</accession>
<keyword evidence="6 12" id="KW-0547">Nucleotide-binding</keyword>